<dbReference type="GO" id="GO:0016020">
    <property type="term" value="C:membrane"/>
    <property type="evidence" value="ECO:0007669"/>
    <property type="project" value="UniProtKB-UniRule"/>
</dbReference>
<proteinExistence type="predicted"/>
<accession>U6GP14</accession>
<evidence type="ECO:0000256" key="3">
    <source>
        <dbReference type="SAM" id="Phobius"/>
    </source>
</evidence>
<reference evidence="5" key="1">
    <citation type="submission" date="2013-10" db="EMBL/GenBank/DDBJ databases">
        <title>Genomic analysis of the causative agents of coccidiosis in chickens.</title>
        <authorList>
            <person name="Reid A.J."/>
            <person name="Blake D."/>
            <person name="Billington K."/>
            <person name="Browne H."/>
            <person name="Dunn M."/>
            <person name="Hung S."/>
            <person name="Kawahara F."/>
            <person name="Miranda-Saavedra D."/>
            <person name="Mourier T."/>
            <person name="Nagra H."/>
            <person name="Otto T.D."/>
            <person name="Rawlings N."/>
            <person name="Sanchez A."/>
            <person name="Sanders M."/>
            <person name="Subramaniam C."/>
            <person name="Tay Y."/>
            <person name="Dear P."/>
            <person name="Doerig C."/>
            <person name="Gruber A."/>
            <person name="Parkinson J."/>
            <person name="Shirley M."/>
            <person name="Wan K.L."/>
            <person name="Berriman M."/>
            <person name="Tomley F."/>
            <person name="Pain A."/>
        </authorList>
    </citation>
    <scope>NUCLEOTIDE SEQUENCE</scope>
    <source>
        <strain evidence="5">Houghton</strain>
    </source>
</reference>
<keyword evidence="2 3" id="KW-0472">Membrane</keyword>
<dbReference type="InterPro" id="IPR046342">
    <property type="entry name" value="CBS_dom_sf"/>
</dbReference>
<organism evidence="5 6">
    <name type="scientific">Eimeria acervulina</name>
    <name type="common">Coccidian parasite</name>
    <dbReference type="NCBI Taxonomy" id="5801"/>
    <lineage>
        <taxon>Eukaryota</taxon>
        <taxon>Sar</taxon>
        <taxon>Alveolata</taxon>
        <taxon>Apicomplexa</taxon>
        <taxon>Conoidasida</taxon>
        <taxon>Coccidia</taxon>
        <taxon>Eucoccidiorida</taxon>
        <taxon>Eimeriorina</taxon>
        <taxon>Eimeriidae</taxon>
        <taxon>Eimeria</taxon>
    </lineage>
</organism>
<dbReference type="GeneID" id="25274471"/>
<dbReference type="PANTHER" id="PTHR12064">
    <property type="entry name" value="METAL TRANSPORTER CNNM"/>
    <property type="match status" value="1"/>
</dbReference>
<evidence type="ECO:0000256" key="1">
    <source>
        <dbReference type="ARBA" id="ARBA00022737"/>
    </source>
</evidence>
<gene>
    <name evidence="5" type="ORF">EAH_00064010</name>
</gene>
<dbReference type="Pfam" id="PF01595">
    <property type="entry name" value="CNNM"/>
    <property type="match status" value="1"/>
</dbReference>
<dbReference type="EMBL" id="HG671924">
    <property type="protein sequence ID" value="CDI81961.1"/>
    <property type="molecule type" value="Genomic_DNA"/>
</dbReference>
<dbReference type="AlphaFoldDB" id="U6GP14"/>
<dbReference type="VEuPathDB" id="ToxoDB:EAH_00064010"/>
<dbReference type="GO" id="GO:0005737">
    <property type="term" value="C:cytoplasm"/>
    <property type="evidence" value="ECO:0007669"/>
    <property type="project" value="TreeGrafter"/>
</dbReference>
<dbReference type="InterPro" id="IPR045095">
    <property type="entry name" value="ACDP"/>
</dbReference>
<feature type="transmembrane region" description="Helical" evidence="3">
    <location>
        <begin position="44"/>
        <end position="71"/>
    </location>
</feature>
<evidence type="ECO:0000313" key="5">
    <source>
        <dbReference type="EMBL" id="CDI81961.1"/>
    </source>
</evidence>
<dbReference type="RefSeq" id="XP_013248480.1">
    <property type="nucleotide sequence ID" value="XM_013393026.1"/>
</dbReference>
<feature type="domain" description="CNNM transmembrane" evidence="4">
    <location>
        <begin position="1"/>
        <end position="104"/>
    </location>
</feature>
<feature type="transmembrane region" description="Helical" evidence="3">
    <location>
        <begin position="12"/>
        <end position="32"/>
    </location>
</feature>
<reference evidence="5" key="2">
    <citation type="submission" date="2013-10" db="EMBL/GenBank/DDBJ databases">
        <authorList>
            <person name="Aslett M."/>
        </authorList>
    </citation>
    <scope>NUCLEOTIDE SEQUENCE</scope>
    <source>
        <strain evidence="5">Houghton</strain>
    </source>
</reference>
<dbReference type="GO" id="GO:0030026">
    <property type="term" value="P:intracellular manganese ion homeostasis"/>
    <property type="evidence" value="ECO:0007669"/>
    <property type="project" value="TreeGrafter"/>
</dbReference>
<dbReference type="GO" id="GO:0010960">
    <property type="term" value="P:magnesium ion homeostasis"/>
    <property type="evidence" value="ECO:0007669"/>
    <property type="project" value="InterPro"/>
</dbReference>
<evidence type="ECO:0000313" key="6">
    <source>
        <dbReference type="Proteomes" id="UP000018050"/>
    </source>
</evidence>
<dbReference type="Gene3D" id="3.10.580.10">
    <property type="entry name" value="CBS-domain"/>
    <property type="match status" value="1"/>
</dbReference>
<dbReference type="InterPro" id="IPR002550">
    <property type="entry name" value="CNNM"/>
</dbReference>
<keyword evidence="2 3" id="KW-0812">Transmembrane</keyword>
<dbReference type="OMA" id="QAICICY"/>
<dbReference type="OrthoDB" id="348714at2759"/>
<dbReference type="PROSITE" id="PS51846">
    <property type="entry name" value="CNNM"/>
    <property type="match status" value="1"/>
</dbReference>
<evidence type="ECO:0000259" key="4">
    <source>
        <dbReference type="PROSITE" id="PS51846"/>
    </source>
</evidence>
<dbReference type="PANTHER" id="PTHR12064:SF97">
    <property type="entry name" value="METAL TRANSPORTER CNNM-5"/>
    <property type="match status" value="1"/>
</dbReference>
<keyword evidence="6" id="KW-1185">Reference proteome</keyword>
<evidence type="ECO:0000256" key="2">
    <source>
        <dbReference type="PROSITE-ProRule" id="PRU01193"/>
    </source>
</evidence>
<dbReference type="Proteomes" id="UP000018050">
    <property type="component" value="Unassembled WGS sequence"/>
</dbReference>
<sequence>MEALPLFLDRLVSPLHAVLLAVSLILFFGEILPQAVCTGRKQLAVAALMTPLVRLLLGLFSVVAVPVAALLDRLLQPSHAAAFYGRNRLRALIGLHQKGRRRLLREASSEESDALSEISQSGEGRSSPWLNRDEVMVIQGALDMASKSIGDFLVPLEEVYQLEMNTKLTPEVLMQILRRGHSRIPVYDGCVI</sequence>
<keyword evidence="2 3" id="KW-1133">Transmembrane helix</keyword>
<name>U6GP14_EIMAC</name>
<keyword evidence="1" id="KW-0677">Repeat</keyword>
<protein>
    <submittedName>
        <fullName evidence="5">CBS domain multi-pass transmembrane protein, putative</fullName>
    </submittedName>
</protein>